<proteinExistence type="predicted"/>
<feature type="domain" description="PPIase FKBP-type" evidence="3">
    <location>
        <begin position="169"/>
        <end position="303"/>
    </location>
</feature>
<sequence length="303" mass="32510">MAPRRVRKGKKQERRTAPQSGRPTVALALGALMIVSIFAGVVLFLIPDEPPVITHEVSAELLSNNHAVMPGEATDFVLIVENRGSHVDTFIVEVESNDGGFDIQIESDFKSVVVSPGVQVPLLVNVISPNSGELYGYLTVHSQDDASATATVRFNVNATATFGNSSSIGDVVEVQYAGILARDGVMFDTNLEWLEQSSHPRLPEMDLRHCGPGENPQNNDCYTPHYDLLCAWEIGVPAVDKDPNPSQGCGGMIPGFDAKLVGMQTGQTLAVRIPASDAYGEDPSQGKLGGEDLIFLITLVAIR</sequence>
<gene>
    <name evidence="4" type="ORF">METZ01_LOCUS132289</name>
</gene>
<evidence type="ECO:0000259" key="3">
    <source>
        <dbReference type="PROSITE" id="PS50059"/>
    </source>
</evidence>
<organism evidence="4">
    <name type="scientific">marine metagenome</name>
    <dbReference type="NCBI Taxonomy" id="408172"/>
    <lineage>
        <taxon>unclassified sequences</taxon>
        <taxon>metagenomes</taxon>
        <taxon>ecological metagenomes</taxon>
    </lineage>
</organism>
<dbReference type="AlphaFoldDB" id="A0A381YR02"/>
<keyword evidence="2" id="KW-1133">Transmembrane helix</keyword>
<dbReference type="InterPro" id="IPR001179">
    <property type="entry name" value="PPIase_FKBP_dom"/>
</dbReference>
<dbReference type="InterPro" id="IPR046357">
    <property type="entry name" value="PPIase_dom_sf"/>
</dbReference>
<keyword evidence="2" id="KW-0472">Membrane</keyword>
<feature type="transmembrane region" description="Helical" evidence="2">
    <location>
        <begin position="21"/>
        <end position="46"/>
    </location>
</feature>
<protein>
    <recommendedName>
        <fullName evidence="3">PPIase FKBP-type domain-containing protein</fullName>
    </recommendedName>
</protein>
<dbReference type="SUPFAM" id="SSF54534">
    <property type="entry name" value="FKBP-like"/>
    <property type="match status" value="1"/>
</dbReference>
<dbReference type="GO" id="GO:0003755">
    <property type="term" value="F:peptidyl-prolyl cis-trans isomerase activity"/>
    <property type="evidence" value="ECO:0007669"/>
    <property type="project" value="InterPro"/>
</dbReference>
<evidence type="ECO:0000256" key="1">
    <source>
        <dbReference type="SAM" id="MobiDB-lite"/>
    </source>
</evidence>
<dbReference type="EMBL" id="UINC01018841">
    <property type="protein sequence ID" value="SVA79435.1"/>
    <property type="molecule type" value="Genomic_DNA"/>
</dbReference>
<feature type="compositionally biased region" description="Basic residues" evidence="1">
    <location>
        <begin position="1"/>
        <end position="13"/>
    </location>
</feature>
<keyword evidence="2" id="KW-0812">Transmembrane</keyword>
<evidence type="ECO:0000256" key="2">
    <source>
        <dbReference type="SAM" id="Phobius"/>
    </source>
</evidence>
<reference evidence="4" key="1">
    <citation type="submission" date="2018-05" db="EMBL/GenBank/DDBJ databases">
        <authorList>
            <person name="Lanie J.A."/>
            <person name="Ng W.-L."/>
            <person name="Kazmierczak K.M."/>
            <person name="Andrzejewski T.M."/>
            <person name="Davidsen T.M."/>
            <person name="Wayne K.J."/>
            <person name="Tettelin H."/>
            <person name="Glass J.I."/>
            <person name="Rusch D."/>
            <person name="Podicherti R."/>
            <person name="Tsui H.-C.T."/>
            <person name="Winkler M.E."/>
        </authorList>
    </citation>
    <scope>NUCLEOTIDE SEQUENCE</scope>
</reference>
<dbReference type="PROSITE" id="PS50059">
    <property type="entry name" value="FKBP_PPIASE"/>
    <property type="match status" value="1"/>
</dbReference>
<dbReference type="Pfam" id="PF00254">
    <property type="entry name" value="FKBP_C"/>
    <property type="match status" value="1"/>
</dbReference>
<name>A0A381YR02_9ZZZZ</name>
<evidence type="ECO:0000313" key="4">
    <source>
        <dbReference type="EMBL" id="SVA79435.1"/>
    </source>
</evidence>
<feature type="region of interest" description="Disordered" evidence="1">
    <location>
        <begin position="1"/>
        <end position="20"/>
    </location>
</feature>
<dbReference type="Gene3D" id="3.10.50.40">
    <property type="match status" value="1"/>
</dbReference>
<accession>A0A381YR02</accession>